<comment type="caution">
    <text evidence="4">The sequence shown here is derived from an EMBL/GenBank/DDBJ whole genome shotgun (WGS) entry which is preliminary data.</text>
</comment>
<organism evidence="4 5">
    <name type="scientific">Marinospirillum insulare</name>
    <dbReference type="NCBI Taxonomy" id="217169"/>
    <lineage>
        <taxon>Bacteria</taxon>
        <taxon>Pseudomonadati</taxon>
        <taxon>Pseudomonadota</taxon>
        <taxon>Gammaproteobacteria</taxon>
        <taxon>Oceanospirillales</taxon>
        <taxon>Oceanospirillaceae</taxon>
        <taxon>Marinospirillum</taxon>
    </lineage>
</organism>
<name>A0ABQ5ZTU3_9GAMM</name>
<gene>
    <name evidence="4" type="ORF">GCM10007878_10150</name>
</gene>
<dbReference type="Proteomes" id="UP001156682">
    <property type="component" value="Unassembled WGS sequence"/>
</dbReference>
<feature type="region of interest" description="Disordered" evidence="1">
    <location>
        <begin position="174"/>
        <end position="196"/>
    </location>
</feature>
<evidence type="ECO:0000259" key="2">
    <source>
        <dbReference type="Pfam" id="PF09967"/>
    </source>
</evidence>
<evidence type="ECO:0000259" key="3">
    <source>
        <dbReference type="Pfam" id="PF13203"/>
    </source>
</evidence>
<keyword evidence="5" id="KW-1185">Reference proteome</keyword>
<reference evidence="5" key="1">
    <citation type="journal article" date="2019" name="Int. J. Syst. Evol. Microbiol.">
        <title>The Global Catalogue of Microorganisms (GCM) 10K type strain sequencing project: providing services to taxonomists for standard genome sequencing and annotation.</title>
        <authorList>
            <consortium name="The Broad Institute Genomics Platform"/>
            <consortium name="The Broad Institute Genome Sequencing Center for Infectious Disease"/>
            <person name="Wu L."/>
            <person name="Ma J."/>
        </authorList>
    </citation>
    <scope>NUCLEOTIDE SEQUENCE [LARGE SCALE GENOMIC DNA]</scope>
    <source>
        <strain evidence="5">NBRC 100033</strain>
    </source>
</reference>
<dbReference type="InterPro" id="IPR025154">
    <property type="entry name" value="Put_metallopeptidase_dom"/>
</dbReference>
<evidence type="ECO:0000256" key="1">
    <source>
        <dbReference type="SAM" id="MobiDB-lite"/>
    </source>
</evidence>
<evidence type="ECO:0008006" key="6">
    <source>
        <dbReference type="Google" id="ProtNLM"/>
    </source>
</evidence>
<dbReference type="PANTHER" id="PTHR38730:SF1">
    <property type="entry name" value="SLL7028 PROTEIN"/>
    <property type="match status" value="1"/>
</dbReference>
<dbReference type="Pfam" id="PF13203">
    <property type="entry name" value="DUF2201_N"/>
    <property type="match status" value="1"/>
</dbReference>
<dbReference type="PANTHER" id="PTHR38730">
    <property type="entry name" value="SLL7028 PROTEIN"/>
    <property type="match status" value="1"/>
</dbReference>
<dbReference type="RefSeq" id="WP_027849914.1">
    <property type="nucleotide sequence ID" value="NZ_BSOR01000016.1"/>
</dbReference>
<protein>
    <recommendedName>
        <fullName evidence="6">Metal-dependent peptidase</fullName>
    </recommendedName>
</protein>
<dbReference type="EMBL" id="BSOR01000016">
    <property type="protein sequence ID" value="GLR63580.1"/>
    <property type="molecule type" value="Genomic_DNA"/>
</dbReference>
<evidence type="ECO:0000313" key="5">
    <source>
        <dbReference type="Proteomes" id="UP001156682"/>
    </source>
</evidence>
<sequence>MIEAATKNSFRLPNEEEQALKKAMLQAWVDDRARLLLQHPFTASLALHLELIPVVDSRLPTAATDGERVFFNPLFLQQLNPDNRLFVLAHEVWHCVAKHFDRALGRDHRLWNLATDHEVNSLLVQDGFSMPSNAVLFKKYLAQHPDTTPSAENIYEWLLANPKEANLQQSFDLHNPIAGDHSAEKSGGSGEEGEENEQWVLDPDYAPGSGGEQVKREWQERLVAASQASQQYGNLPETLKRWINERVIPQVPWQQTLRQFVQRTYGGSRSWNRPSRRHLHRKVILPGMQGSRLQLVVALDISGSTADELPAFVSELKSLLTSFDKVELTLIQCSTEITHEQQLSSEDLHKLDDFEVVGGGGTSLIPPFERAASMQPDCFIYLTDGFGPAPAHPPSYPVLWVLTEDGEQPAEWGNVVYLNNSTSD</sequence>
<dbReference type="InterPro" id="IPR036465">
    <property type="entry name" value="vWFA_dom_sf"/>
</dbReference>
<evidence type="ECO:0000313" key="4">
    <source>
        <dbReference type="EMBL" id="GLR63580.1"/>
    </source>
</evidence>
<accession>A0ABQ5ZTU3</accession>
<dbReference type="Pfam" id="PF09967">
    <property type="entry name" value="DUF2201"/>
    <property type="match status" value="1"/>
</dbReference>
<dbReference type="InterPro" id="IPR018698">
    <property type="entry name" value="VWA-like_dom"/>
</dbReference>
<feature type="domain" description="Putative metallopeptidase" evidence="3">
    <location>
        <begin position="32"/>
        <end position="289"/>
    </location>
</feature>
<proteinExistence type="predicted"/>
<dbReference type="SUPFAM" id="SSF53300">
    <property type="entry name" value="vWA-like"/>
    <property type="match status" value="1"/>
</dbReference>
<feature type="domain" description="VWA-like" evidence="2">
    <location>
        <begin position="295"/>
        <end position="418"/>
    </location>
</feature>